<sequence>MVVCASCKNKTSLEQCPSQAIKGLLFCGKHAKAKVKRLWAEVNNGKNHAILLQKVWRGYFMRKRLKLAGEGVLNRKECHNTEELVTLDEKNKVHPLNYFSFREADKLWWFDVRSMYQILKHSTIPANPYTRQALSIETRRRLRDVCRIRKKLGLENYHDTPKSETFAALVSEKWLTVCQIIEENGFFDMNHLLFASLNRSQLYVMLNLIKQDLISFASEHPAGSRRYQYVTWLKSVLSNFEKGRSQRTQASWATSRLLLSILYDCPENYTVCFIIISSVCRM</sequence>
<dbReference type="Pfam" id="PF00612">
    <property type="entry name" value="IQ"/>
    <property type="match status" value="1"/>
</dbReference>
<name>A0A6C0CEM0_9ZZZZ</name>
<dbReference type="InterPro" id="IPR000048">
    <property type="entry name" value="IQ_motif_EF-hand-BS"/>
</dbReference>
<protein>
    <submittedName>
        <fullName evidence="1">Uncharacterized protein</fullName>
    </submittedName>
</protein>
<accession>A0A6C0CEM0</accession>
<organism evidence="1">
    <name type="scientific">viral metagenome</name>
    <dbReference type="NCBI Taxonomy" id="1070528"/>
    <lineage>
        <taxon>unclassified sequences</taxon>
        <taxon>metagenomes</taxon>
        <taxon>organismal metagenomes</taxon>
    </lineage>
</organism>
<dbReference type="PROSITE" id="PS50096">
    <property type="entry name" value="IQ"/>
    <property type="match status" value="1"/>
</dbReference>
<dbReference type="EMBL" id="MN739407">
    <property type="protein sequence ID" value="QHT03206.1"/>
    <property type="molecule type" value="Genomic_DNA"/>
</dbReference>
<evidence type="ECO:0000313" key="1">
    <source>
        <dbReference type="EMBL" id="QHT03206.1"/>
    </source>
</evidence>
<dbReference type="AlphaFoldDB" id="A0A6C0CEM0"/>
<reference evidence="1" key="1">
    <citation type="journal article" date="2020" name="Nature">
        <title>Giant virus diversity and host interactions through global metagenomics.</title>
        <authorList>
            <person name="Schulz F."/>
            <person name="Roux S."/>
            <person name="Paez-Espino D."/>
            <person name="Jungbluth S."/>
            <person name="Walsh D.A."/>
            <person name="Denef V.J."/>
            <person name="McMahon K.D."/>
            <person name="Konstantinidis K.T."/>
            <person name="Eloe-Fadrosh E.A."/>
            <person name="Kyrpides N.C."/>
            <person name="Woyke T."/>
        </authorList>
    </citation>
    <scope>NUCLEOTIDE SEQUENCE</scope>
    <source>
        <strain evidence="1">GVMAG-M-3300020728-1</strain>
    </source>
</reference>
<proteinExistence type="predicted"/>